<organism evidence="2 3">
    <name type="scientific">Paramarasmius palmivorus</name>
    <dbReference type="NCBI Taxonomy" id="297713"/>
    <lineage>
        <taxon>Eukaryota</taxon>
        <taxon>Fungi</taxon>
        <taxon>Dikarya</taxon>
        <taxon>Basidiomycota</taxon>
        <taxon>Agaricomycotina</taxon>
        <taxon>Agaricomycetes</taxon>
        <taxon>Agaricomycetidae</taxon>
        <taxon>Agaricales</taxon>
        <taxon>Marasmiineae</taxon>
        <taxon>Marasmiaceae</taxon>
        <taxon>Paramarasmius</taxon>
    </lineage>
</organism>
<dbReference type="Proteomes" id="UP001383192">
    <property type="component" value="Unassembled WGS sequence"/>
</dbReference>
<dbReference type="AlphaFoldDB" id="A0AAW0DB78"/>
<evidence type="ECO:0000313" key="3">
    <source>
        <dbReference type="Proteomes" id="UP001383192"/>
    </source>
</evidence>
<feature type="signal peptide" evidence="1">
    <location>
        <begin position="1"/>
        <end position="19"/>
    </location>
</feature>
<comment type="caution">
    <text evidence="2">The sequence shown here is derived from an EMBL/GenBank/DDBJ whole genome shotgun (WGS) entry which is preliminary data.</text>
</comment>
<evidence type="ECO:0000313" key="2">
    <source>
        <dbReference type="EMBL" id="KAK7049528.1"/>
    </source>
</evidence>
<keyword evidence="3" id="KW-1185">Reference proteome</keyword>
<dbReference type="EMBL" id="JAYKXP010000016">
    <property type="protein sequence ID" value="KAK7049528.1"/>
    <property type="molecule type" value="Genomic_DNA"/>
</dbReference>
<reference evidence="2 3" key="1">
    <citation type="submission" date="2024-01" db="EMBL/GenBank/DDBJ databases">
        <title>A draft genome for a cacao thread blight-causing isolate of Paramarasmius palmivorus.</title>
        <authorList>
            <person name="Baruah I.K."/>
            <person name="Bukari Y."/>
            <person name="Amoako-Attah I."/>
            <person name="Meinhardt L.W."/>
            <person name="Bailey B.A."/>
            <person name="Cohen S.P."/>
        </authorList>
    </citation>
    <scope>NUCLEOTIDE SEQUENCE [LARGE SCALE GENOMIC DNA]</scope>
    <source>
        <strain evidence="2 3">GH-12</strain>
    </source>
</reference>
<keyword evidence="1" id="KW-0732">Signal</keyword>
<gene>
    <name evidence="2" type="ORF">VNI00_005559</name>
</gene>
<accession>A0AAW0DB78</accession>
<name>A0AAW0DB78_9AGAR</name>
<evidence type="ECO:0000256" key="1">
    <source>
        <dbReference type="SAM" id="SignalP"/>
    </source>
</evidence>
<sequence>MFLLSSLCFLFFWIALVQSFPTWGGQITMGSLVPGAAYIEAKSAHRSGTTPRHLDTSIPGTFGNLSIVPDNRLPPPLFYINQNHLWQFANASAIFHVNIVNTTEVVHPTGQVPLQLTLDTKRKGITNGSFRWRGDMLHYDIGGATNGGVYYHCPTADGGRLIMFLKGVPTPQGCYFFTLHGTQSQQEY</sequence>
<proteinExistence type="predicted"/>
<feature type="chain" id="PRO_5043429667" description="Plastocyanin-like domain-containing protein" evidence="1">
    <location>
        <begin position="20"/>
        <end position="188"/>
    </location>
</feature>
<protein>
    <recommendedName>
        <fullName evidence="4">Plastocyanin-like domain-containing protein</fullName>
    </recommendedName>
</protein>
<evidence type="ECO:0008006" key="4">
    <source>
        <dbReference type="Google" id="ProtNLM"/>
    </source>
</evidence>